<dbReference type="InterPro" id="IPR025454">
    <property type="entry name" value="DUF4275"/>
</dbReference>
<dbReference type="AlphaFoldDB" id="A0A927H3S5"/>
<organism evidence="1 2">
    <name type="scientific">Paenibacillus arenilitoris</name>
    <dbReference type="NCBI Taxonomy" id="2772299"/>
    <lineage>
        <taxon>Bacteria</taxon>
        <taxon>Bacillati</taxon>
        <taxon>Bacillota</taxon>
        <taxon>Bacilli</taxon>
        <taxon>Bacillales</taxon>
        <taxon>Paenibacillaceae</taxon>
        <taxon>Paenibacillus</taxon>
    </lineage>
</organism>
<dbReference type="Proteomes" id="UP000632125">
    <property type="component" value="Unassembled WGS sequence"/>
</dbReference>
<proteinExistence type="predicted"/>
<protein>
    <submittedName>
        <fullName evidence="1">DUF4275 family protein</fullName>
    </submittedName>
</protein>
<dbReference type="Pfam" id="PF14101">
    <property type="entry name" value="DUF4275"/>
    <property type="match status" value="1"/>
</dbReference>
<name>A0A927H3S5_9BACL</name>
<comment type="caution">
    <text evidence="1">The sequence shown here is derived from an EMBL/GenBank/DDBJ whole genome shotgun (WGS) entry which is preliminary data.</text>
</comment>
<accession>A0A927H3S5</accession>
<evidence type="ECO:0000313" key="1">
    <source>
        <dbReference type="EMBL" id="MBD2867661.1"/>
    </source>
</evidence>
<keyword evidence="2" id="KW-1185">Reference proteome</keyword>
<gene>
    <name evidence="1" type="ORF">IDH41_03660</name>
</gene>
<evidence type="ECO:0000313" key="2">
    <source>
        <dbReference type="Proteomes" id="UP000632125"/>
    </source>
</evidence>
<dbReference type="EMBL" id="JACXIY010000003">
    <property type="protein sequence ID" value="MBD2867661.1"/>
    <property type="molecule type" value="Genomic_DNA"/>
</dbReference>
<reference evidence="1" key="1">
    <citation type="submission" date="2020-09" db="EMBL/GenBank/DDBJ databases">
        <title>A novel bacterium of genus Paenibacillus, isolated from South China Sea.</title>
        <authorList>
            <person name="Huang H."/>
            <person name="Mo K."/>
            <person name="Hu Y."/>
        </authorList>
    </citation>
    <scope>NUCLEOTIDE SEQUENCE</scope>
    <source>
        <strain evidence="1">IB182493</strain>
    </source>
</reference>
<sequence>MLEHASSETKREVEQYLFADVRQWRNEALVSRLRAKEIEAAEAPGSAVSLRERWAYCFAKELSEEDKKRIHLDQFLWHVFSYGKRTCMKNELAVKAFDCAAKDKCYIFYQNAEFALFVTNAAGLTAADLEHEQDVYVVDHEWKWTYAKTHESHCGPYFCLG</sequence>